<dbReference type="GO" id="GO:0030288">
    <property type="term" value="C:outer membrane-bounded periplasmic space"/>
    <property type="evidence" value="ECO:0007669"/>
    <property type="project" value="InterPro"/>
</dbReference>
<evidence type="ECO:0000313" key="7">
    <source>
        <dbReference type="EMBL" id="TCK59444.1"/>
    </source>
</evidence>
<keyword evidence="5" id="KW-0449">Lipoprotein</keyword>
<keyword evidence="2 6" id="KW-0732">Signal</keyword>
<dbReference type="PANTHER" id="PTHR41164:SF1">
    <property type="entry name" value="CURLI PRODUCTION ASSEMBLY_TRANSPORT COMPONENT CSGG"/>
    <property type="match status" value="1"/>
</dbReference>
<dbReference type="Gene3D" id="3.40.50.10610">
    <property type="entry name" value="ABC-type transport auxiliary lipoprotein component"/>
    <property type="match status" value="1"/>
</dbReference>
<evidence type="ECO:0000256" key="1">
    <source>
        <dbReference type="ARBA" id="ARBA00022475"/>
    </source>
</evidence>
<dbReference type="Proteomes" id="UP000294614">
    <property type="component" value="Unassembled WGS sequence"/>
</dbReference>
<gene>
    <name evidence="7" type="ORF">C8D98_2378</name>
</gene>
<dbReference type="InterPro" id="IPR005534">
    <property type="entry name" value="Curli_assmbl/transp-comp_CsgG"/>
</dbReference>
<name>A0A4R1K5L2_9BACT</name>
<feature type="chain" id="PRO_5020263674" evidence="6">
    <location>
        <begin position="20"/>
        <end position="270"/>
    </location>
</feature>
<comment type="caution">
    <text evidence="7">The sequence shown here is derived from an EMBL/GenBank/DDBJ whole genome shotgun (WGS) entry which is preliminary data.</text>
</comment>
<dbReference type="RefSeq" id="WP_132874354.1">
    <property type="nucleotide sequence ID" value="NZ_JAJUHT010000006.1"/>
</dbReference>
<reference evidence="7 8" key="1">
    <citation type="submission" date="2019-03" db="EMBL/GenBank/DDBJ databases">
        <title>Genomic Encyclopedia of Type Strains, Phase IV (KMG-IV): sequencing the most valuable type-strain genomes for metagenomic binning, comparative biology and taxonomic classification.</title>
        <authorList>
            <person name="Goeker M."/>
        </authorList>
    </citation>
    <scope>NUCLEOTIDE SEQUENCE [LARGE SCALE GENOMIC DNA]</scope>
    <source>
        <strain evidence="7 8">DSM 24984</strain>
    </source>
</reference>
<dbReference type="PANTHER" id="PTHR41164">
    <property type="entry name" value="CURLI PRODUCTION ASSEMBLY/TRANSPORT COMPONENT CSGG"/>
    <property type="match status" value="1"/>
</dbReference>
<evidence type="ECO:0000256" key="3">
    <source>
        <dbReference type="ARBA" id="ARBA00023136"/>
    </source>
</evidence>
<feature type="signal peptide" evidence="6">
    <location>
        <begin position="1"/>
        <end position="19"/>
    </location>
</feature>
<evidence type="ECO:0000313" key="8">
    <source>
        <dbReference type="Proteomes" id="UP000294614"/>
    </source>
</evidence>
<organism evidence="7 8">
    <name type="scientific">Seleniivibrio woodruffii</name>
    <dbReference type="NCBI Taxonomy" id="1078050"/>
    <lineage>
        <taxon>Bacteria</taxon>
        <taxon>Pseudomonadati</taxon>
        <taxon>Deferribacterota</taxon>
        <taxon>Deferribacteres</taxon>
        <taxon>Deferribacterales</taxon>
        <taxon>Geovibrionaceae</taxon>
        <taxon>Seleniivibrio</taxon>
    </lineage>
</organism>
<dbReference type="Pfam" id="PF03783">
    <property type="entry name" value="CsgG"/>
    <property type="match status" value="1"/>
</dbReference>
<dbReference type="AlphaFoldDB" id="A0A4R1K5L2"/>
<evidence type="ECO:0000256" key="2">
    <source>
        <dbReference type="ARBA" id="ARBA00022729"/>
    </source>
</evidence>
<proteinExistence type="predicted"/>
<sequence>MNKLIIVLSCFLIAVPVFAADTVVTKIEVPVPKCAPADAQHPMLNVVINDISCTAASCQNGTNAGANMKGGISELAKVFSGSGGVQNVGGGVRNMLSNALKETKCFNIVDTEQIEKLKKIASVTGQEIKIPKIDLFVDGSITSIDVTRSGGALAGGYIPVIALVSKTKEQAQMAFDLSILNPMTAEVVDSKSFQADSSKSSWGFGAGGVNGAVGGGGWSISKSLVLDSVIRDVIFSIANHMTESFAADRIAARPVPLPAENTENTPKADE</sequence>
<dbReference type="OrthoDB" id="9793163at2"/>
<evidence type="ECO:0000256" key="6">
    <source>
        <dbReference type="SAM" id="SignalP"/>
    </source>
</evidence>
<accession>A0A4R1K5L2</accession>
<protein>
    <submittedName>
        <fullName evidence="7">Curli biogenesis system outer membrane secretion channel CsgG</fullName>
    </submittedName>
</protein>
<evidence type="ECO:0000256" key="5">
    <source>
        <dbReference type="ARBA" id="ARBA00023288"/>
    </source>
</evidence>
<evidence type="ECO:0000256" key="4">
    <source>
        <dbReference type="ARBA" id="ARBA00023139"/>
    </source>
</evidence>
<keyword evidence="3" id="KW-0472">Membrane</keyword>
<keyword evidence="1" id="KW-1003">Cell membrane</keyword>
<keyword evidence="4" id="KW-0564">Palmitate</keyword>
<keyword evidence="8" id="KW-1185">Reference proteome</keyword>
<dbReference type="EMBL" id="SMGG01000006">
    <property type="protein sequence ID" value="TCK59444.1"/>
    <property type="molecule type" value="Genomic_DNA"/>
</dbReference>